<sequence length="589" mass="64755">MFSVPPRPYYCTGKVSSHRTGLSHCVRASPAPVPPEPARRSLGWKAGRWRAAVPGSSRSQRAEGMADPFLVTLHVITNPGDAAALQGAVDNLVTWINPELRLFIASERGSSQPRGVRRGSSGSGAHPALAVIIFVHEECGQQISQLHERFLHPPWEYHHTEMVKGRILPYMPRNQDFFTLANHNALWAVRQVHYGKEIVRFTIYCSFENFVDMARMYQLILRRESSQRKPDFVFFTVYSNAEVDVQLSLKRLPKDQGPSPTELALLEFRVHDIGHLIPLLPNPCSPISDLRWQTEDYDGNKLLLQVHSVSRSSWKRSVVAQSTAARSSSCRPPRSALPQCLGCSPDGHPRRRWQANHKPQHTSGFSRLRGTSQEDIWIACRGDSGNLASKVSRVAQRSKSLFCLPTFSNSSCSSSSSSPLGELALSLADRGQQVEDPALDVTSGMVTDGLEGAAETNVDTGLTTSCSDLSALSAYSTLNGFGKELGAALPRLGDRSTRTKAGLFRSSLSTDTSPPSSSGLSSRSSPGFQEFSSCPLTSRTAPPRAFTATSWIWPRTDRSSSSENATRNESCREGRQPTGILEGEQEFYI</sequence>
<dbReference type="OMA" id="DVRWQTE"/>
<evidence type="ECO:0000256" key="2">
    <source>
        <dbReference type="SAM" id="MobiDB-lite"/>
    </source>
</evidence>
<dbReference type="PANTHER" id="PTHR14715:SF4">
    <property type="entry name" value="PROTEIN FAM124A"/>
    <property type="match status" value="1"/>
</dbReference>
<dbReference type="InterPro" id="IPR046365">
    <property type="entry name" value="FAM124_dom"/>
</dbReference>
<feature type="compositionally biased region" description="Low complexity" evidence="2">
    <location>
        <begin position="505"/>
        <end position="527"/>
    </location>
</feature>
<reference evidence="4 5" key="1">
    <citation type="journal article" date="2018" name="Nat. Ecol. Evol.">
        <title>Shark genomes provide insights into elasmobranch evolution and the origin of vertebrates.</title>
        <authorList>
            <person name="Hara Y"/>
            <person name="Yamaguchi K"/>
            <person name="Onimaru K"/>
            <person name="Kadota M"/>
            <person name="Koyanagi M"/>
            <person name="Keeley SD"/>
            <person name="Tatsumi K"/>
            <person name="Tanaka K"/>
            <person name="Motone F"/>
            <person name="Kageyama Y"/>
            <person name="Nozu R"/>
            <person name="Adachi N"/>
            <person name="Nishimura O"/>
            <person name="Nakagawa R"/>
            <person name="Tanegashima C"/>
            <person name="Kiyatake I"/>
            <person name="Matsumoto R"/>
            <person name="Murakumo K"/>
            <person name="Nishida K"/>
            <person name="Terakita A"/>
            <person name="Kuratani S"/>
            <person name="Sato K"/>
            <person name="Hyodo S Kuraku.S."/>
        </authorList>
    </citation>
    <scope>NUCLEOTIDE SEQUENCE [LARGE SCALE GENOMIC DNA]</scope>
</reference>
<comment type="similarity">
    <text evidence="1">Belongs to the FAM124 family.</text>
</comment>
<dbReference type="InterPro" id="IPR029380">
    <property type="entry name" value="FAM124"/>
</dbReference>
<feature type="region of interest" description="Disordered" evidence="2">
    <location>
        <begin position="501"/>
        <end position="589"/>
    </location>
</feature>
<keyword evidence="5" id="KW-1185">Reference proteome</keyword>
<dbReference type="PANTHER" id="PTHR14715">
    <property type="entry name" value="FAM124 DOMAIN-CONTAINING PROTEIN-RELATED"/>
    <property type="match status" value="1"/>
</dbReference>
<dbReference type="Pfam" id="PF15067">
    <property type="entry name" value="FAM124"/>
    <property type="match status" value="1"/>
</dbReference>
<evidence type="ECO:0000259" key="3">
    <source>
        <dbReference type="Pfam" id="PF15067"/>
    </source>
</evidence>
<protein>
    <recommendedName>
        <fullName evidence="3">FAM124 domain-containing protein</fullName>
    </recommendedName>
</protein>
<comment type="caution">
    <text evidence="4">The sequence shown here is derived from an EMBL/GenBank/DDBJ whole genome shotgun (WGS) entry which is preliminary data.</text>
</comment>
<feature type="domain" description="FAM124" evidence="3">
    <location>
        <begin position="71"/>
        <end position="305"/>
    </location>
</feature>
<evidence type="ECO:0000313" key="5">
    <source>
        <dbReference type="Proteomes" id="UP000287033"/>
    </source>
</evidence>
<organism evidence="4 5">
    <name type="scientific">Chiloscyllium punctatum</name>
    <name type="common">Brownbanded bambooshark</name>
    <name type="synonym">Hemiscyllium punctatum</name>
    <dbReference type="NCBI Taxonomy" id="137246"/>
    <lineage>
        <taxon>Eukaryota</taxon>
        <taxon>Metazoa</taxon>
        <taxon>Chordata</taxon>
        <taxon>Craniata</taxon>
        <taxon>Vertebrata</taxon>
        <taxon>Chondrichthyes</taxon>
        <taxon>Elasmobranchii</taxon>
        <taxon>Galeomorphii</taxon>
        <taxon>Galeoidea</taxon>
        <taxon>Orectolobiformes</taxon>
        <taxon>Hemiscylliidae</taxon>
        <taxon>Chiloscyllium</taxon>
    </lineage>
</organism>
<dbReference type="STRING" id="137246.A0A401RJS6"/>
<gene>
    <name evidence="4" type="ORF">chiPu_0017912</name>
</gene>
<accession>A0A401RJS6</accession>
<dbReference type="OrthoDB" id="10023686at2759"/>
<name>A0A401RJS6_CHIPU</name>
<evidence type="ECO:0000313" key="4">
    <source>
        <dbReference type="EMBL" id="GCC18374.1"/>
    </source>
</evidence>
<feature type="compositionally biased region" description="Polar residues" evidence="2">
    <location>
        <begin position="530"/>
        <end position="540"/>
    </location>
</feature>
<proteinExistence type="inferred from homology"/>
<dbReference type="AlphaFoldDB" id="A0A401RJS6"/>
<evidence type="ECO:0000256" key="1">
    <source>
        <dbReference type="ARBA" id="ARBA00006440"/>
    </source>
</evidence>
<dbReference type="Proteomes" id="UP000287033">
    <property type="component" value="Unassembled WGS sequence"/>
</dbReference>
<dbReference type="EMBL" id="BEZZ01001411">
    <property type="protein sequence ID" value="GCC18374.1"/>
    <property type="molecule type" value="Genomic_DNA"/>
</dbReference>